<comment type="caution">
    <text evidence="3">The sequence shown here is derived from an EMBL/GenBank/DDBJ whole genome shotgun (WGS) entry which is preliminary data.</text>
</comment>
<proteinExistence type="predicted"/>
<sequence length="351" mass="38535">MNPKTQELVAPHSLGAAAAHRTDGDTTLYGVQLQWTVGDNRGGEWPPPSDWNDGRPPYPHHYEVWIDGGAIKQTVGLHWPGWAPGWQLARTHWVCLGTDPAPEYRVKIRARLGDGMWTDFTNETAVHLAESGPYPSLAPDQSARGDGIGVSGVRHGSVGHPASRAVRAIRDREPADICRRARELNTSTTWQEVMPPAAAMIADPPWNGSYLEYRKFFRGGDVASAGNPAFAGLDLAGDWPTTALPAAAREYTFGYDYTAHHVDATWTHQWFITKQGWRPDRGLSWDDLDPVPFMTETHGDAAITDYTTEALPFRTGRHAIVNVWGGHGGPADDTGRLVGEFFVSCSDVTFT</sequence>
<dbReference type="PANTHER" id="PTHR34823:SF1">
    <property type="entry name" value="CHITIN-BINDING TYPE-4 DOMAIN-CONTAINING PROTEIN"/>
    <property type="match status" value="1"/>
</dbReference>
<protein>
    <submittedName>
        <fullName evidence="3">Chitin binding protein</fullName>
    </submittedName>
</protein>
<keyword evidence="1" id="KW-0732">Signal</keyword>
<keyword evidence="4" id="KW-1185">Reference proteome</keyword>
<dbReference type="SUPFAM" id="SSF81296">
    <property type="entry name" value="E set domains"/>
    <property type="match status" value="1"/>
</dbReference>
<gene>
    <name evidence="3" type="ORF">CLV72_105527</name>
</gene>
<dbReference type="InterPro" id="IPR051024">
    <property type="entry name" value="GlcNAc_Chitin_IntDeg"/>
</dbReference>
<organism evidence="3 4">
    <name type="scientific">Allonocardiopsis opalescens</name>
    <dbReference type="NCBI Taxonomy" id="1144618"/>
    <lineage>
        <taxon>Bacteria</taxon>
        <taxon>Bacillati</taxon>
        <taxon>Actinomycetota</taxon>
        <taxon>Actinomycetes</taxon>
        <taxon>Streptosporangiales</taxon>
        <taxon>Allonocardiopsis</taxon>
    </lineage>
</organism>
<dbReference type="Proteomes" id="UP000237846">
    <property type="component" value="Unassembled WGS sequence"/>
</dbReference>
<name>A0A2T0Q311_9ACTN</name>
<dbReference type="RefSeq" id="WP_170141035.1">
    <property type="nucleotide sequence ID" value="NZ_PVZC01000005.1"/>
</dbReference>
<evidence type="ECO:0000313" key="3">
    <source>
        <dbReference type="EMBL" id="PRX98173.1"/>
    </source>
</evidence>
<reference evidence="3 4" key="1">
    <citation type="submission" date="2018-03" db="EMBL/GenBank/DDBJ databases">
        <title>Genomic Encyclopedia of Archaeal and Bacterial Type Strains, Phase II (KMG-II): from individual species to whole genera.</title>
        <authorList>
            <person name="Goeker M."/>
        </authorList>
    </citation>
    <scope>NUCLEOTIDE SEQUENCE [LARGE SCALE GENOMIC DNA]</scope>
    <source>
        <strain evidence="3 4">DSM 45601</strain>
    </source>
</reference>
<dbReference type="Gene3D" id="2.70.50.50">
    <property type="entry name" value="chitin-binding protein cbp21"/>
    <property type="match status" value="1"/>
</dbReference>
<dbReference type="Pfam" id="PF03067">
    <property type="entry name" value="LPMO_10"/>
    <property type="match status" value="1"/>
</dbReference>
<dbReference type="EMBL" id="PVZC01000005">
    <property type="protein sequence ID" value="PRX98173.1"/>
    <property type="molecule type" value="Genomic_DNA"/>
</dbReference>
<evidence type="ECO:0000313" key="4">
    <source>
        <dbReference type="Proteomes" id="UP000237846"/>
    </source>
</evidence>
<dbReference type="PANTHER" id="PTHR34823">
    <property type="entry name" value="GLCNAC-BINDING PROTEIN A"/>
    <property type="match status" value="1"/>
</dbReference>
<dbReference type="InterPro" id="IPR014756">
    <property type="entry name" value="Ig_E-set"/>
</dbReference>
<feature type="domain" description="Chitin-binding type-4" evidence="2">
    <location>
        <begin position="155"/>
        <end position="348"/>
    </location>
</feature>
<dbReference type="CDD" id="cd21177">
    <property type="entry name" value="LPMO_AA10"/>
    <property type="match status" value="1"/>
</dbReference>
<dbReference type="AlphaFoldDB" id="A0A2T0Q311"/>
<accession>A0A2T0Q311</accession>
<evidence type="ECO:0000259" key="2">
    <source>
        <dbReference type="Pfam" id="PF03067"/>
    </source>
</evidence>
<dbReference type="InterPro" id="IPR004302">
    <property type="entry name" value="Cellulose/chitin-bd_N"/>
</dbReference>
<evidence type="ECO:0000256" key="1">
    <source>
        <dbReference type="ARBA" id="ARBA00022729"/>
    </source>
</evidence>